<comment type="caution">
    <text evidence="6">The sequence shown here is derived from an EMBL/GenBank/DDBJ whole genome shotgun (WGS) entry which is preliminary data.</text>
</comment>
<keyword evidence="3" id="KW-0862">Zinc</keyword>
<dbReference type="Pfam" id="PF04828">
    <property type="entry name" value="GFA"/>
    <property type="match status" value="1"/>
</dbReference>
<evidence type="ECO:0000313" key="7">
    <source>
        <dbReference type="Proteomes" id="UP000005512"/>
    </source>
</evidence>
<dbReference type="Gene3D" id="3.90.1590.10">
    <property type="entry name" value="glutathione-dependent formaldehyde- activating enzyme (gfa)"/>
    <property type="match status" value="1"/>
</dbReference>
<reference evidence="6" key="1">
    <citation type="submission" date="2009-12" db="EMBL/GenBank/DDBJ databases">
        <authorList>
            <person name="Weinstock G."/>
            <person name="Sodergren E."/>
            <person name="Clifton S."/>
            <person name="Fulton L."/>
            <person name="Fulton B."/>
            <person name="Courtney L."/>
            <person name="Fronick C."/>
            <person name="Harrison M."/>
            <person name="Strong C."/>
            <person name="Farmer C."/>
            <person name="Delahaunty K."/>
            <person name="Markovic C."/>
            <person name="Hall O."/>
            <person name="Minx P."/>
            <person name="Tomlinson C."/>
            <person name="Mitreva M."/>
            <person name="Nelson J."/>
            <person name="Hou S."/>
            <person name="Wollam A."/>
            <person name="Pepin K.H."/>
            <person name="Johnson M."/>
            <person name="Bhonagiri V."/>
            <person name="Nash W.E."/>
            <person name="Warren W."/>
            <person name="Chinwalla A."/>
            <person name="Mardis E.R."/>
            <person name="Wilson R.K."/>
        </authorList>
    </citation>
    <scope>NUCLEOTIDE SEQUENCE [LARGE SCALE GENOMIC DNA]</scope>
    <source>
        <strain evidence="6">DSM 4541</strain>
    </source>
</reference>
<evidence type="ECO:0000256" key="1">
    <source>
        <dbReference type="ARBA" id="ARBA00005495"/>
    </source>
</evidence>
<dbReference type="STRING" id="500637.PROVRUST_05273"/>
<feature type="domain" description="CENP-V/GFA" evidence="5">
    <location>
        <begin position="2"/>
        <end position="115"/>
    </location>
</feature>
<dbReference type="SUPFAM" id="SSF51316">
    <property type="entry name" value="Mss4-like"/>
    <property type="match status" value="1"/>
</dbReference>
<gene>
    <name evidence="6" type="ORF">PROVRUST_05273</name>
</gene>
<sequence length="138" mass="15599">MCEGQCLCGSVKLLIDKPIEKIHVCHCGMCQTWNGGPGMTVECGDNLNIEGEEFVRYFASSEWAERAFCQQCGTHLFYHLHTPSLYYASAALFSESNHAQMGTQIYIDCKPNYYNFVEKTIMLTEQDVLSLFNNNSTS</sequence>
<dbReference type="Proteomes" id="UP000005512">
    <property type="component" value="Unassembled WGS sequence"/>
</dbReference>
<dbReference type="GeneID" id="93420975"/>
<dbReference type="GO" id="GO:0046872">
    <property type="term" value="F:metal ion binding"/>
    <property type="evidence" value="ECO:0007669"/>
    <property type="project" value="UniProtKB-KW"/>
</dbReference>
<dbReference type="PANTHER" id="PTHR33337">
    <property type="entry name" value="GFA DOMAIN-CONTAINING PROTEIN"/>
    <property type="match status" value="1"/>
</dbReference>
<dbReference type="eggNOG" id="COG3791">
    <property type="taxonomic scope" value="Bacteria"/>
</dbReference>
<keyword evidence="7" id="KW-1185">Reference proteome</keyword>
<accession>D1NYE3</accession>
<dbReference type="HOGENOM" id="CLU_055491_4_1_6"/>
<dbReference type="PANTHER" id="PTHR33337:SF40">
    <property type="entry name" value="CENP-V_GFA DOMAIN-CONTAINING PROTEIN-RELATED"/>
    <property type="match status" value="1"/>
</dbReference>
<dbReference type="InterPro" id="IPR011057">
    <property type="entry name" value="Mss4-like_sf"/>
</dbReference>
<dbReference type="EMBL" id="ABXV02000011">
    <property type="protein sequence ID" value="EFB73991.1"/>
    <property type="molecule type" value="Genomic_DNA"/>
</dbReference>
<dbReference type="PROSITE" id="PS51891">
    <property type="entry name" value="CENP_V_GFA"/>
    <property type="match status" value="1"/>
</dbReference>
<dbReference type="AlphaFoldDB" id="D1NYE3"/>
<protein>
    <submittedName>
        <fullName evidence="6">S-(Hydroxymethyl)glutathione synthase</fullName>
    </submittedName>
</protein>
<evidence type="ECO:0000256" key="3">
    <source>
        <dbReference type="ARBA" id="ARBA00022833"/>
    </source>
</evidence>
<organism evidence="6 7">
    <name type="scientific">Providencia rustigianii DSM 4541</name>
    <dbReference type="NCBI Taxonomy" id="500637"/>
    <lineage>
        <taxon>Bacteria</taxon>
        <taxon>Pseudomonadati</taxon>
        <taxon>Pseudomonadota</taxon>
        <taxon>Gammaproteobacteria</taxon>
        <taxon>Enterobacterales</taxon>
        <taxon>Morganellaceae</taxon>
        <taxon>Providencia</taxon>
    </lineage>
</organism>
<keyword evidence="2" id="KW-0479">Metal-binding</keyword>
<evidence type="ECO:0000256" key="2">
    <source>
        <dbReference type="ARBA" id="ARBA00022723"/>
    </source>
</evidence>
<evidence type="ECO:0000259" key="5">
    <source>
        <dbReference type="PROSITE" id="PS51891"/>
    </source>
</evidence>
<evidence type="ECO:0000313" key="6">
    <source>
        <dbReference type="EMBL" id="EFB73991.1"/>
    </source>
</evidence>
<keyword evidence="4" id="KW-0456">Lyase</keyword>
<proteinExistence type="inferred from homology"/>
<evidence type="ECO:0000256" key="4">
    <source>
        <dbReference type="ARBA" id="ARBA00023239"/>
    </source>
</evidence>
<name>D1NYE3_9GAMM</name>
<dbReference type="InterPro" id="IPR006913">
    <property type="entry name" value="CENP-V/GFA"/>
</dbReference>
<dbReference type="RefSeq" id="WP_006813340.1">
    <property type="nucleotide sequence ID" value="NZ_GG703817.1"/>
</dbReference>
<dbReference type="GO" id="GO:0016846">
    <property type="term" value="F:carbon-sulfur lyase activity"/>
    <property type="evidence" value="ECO:0007669"/>
    <property type="project" value="InterPro"/>
</dbReference>
<comment type="similarity">
    <text evidence="1">Belongs to the Gfa family.</text>
</comment>